<accession>A0ABS5C3F3</accession>
<dbReference type="SUPFAM" id="SSF47473">
    <property type="entry name" value="EF-hand"/>
    <property type="match status" value="1"/>
</dbReference>
<dbReference type="Gene3D" id="1.10.238.10">
    <property type="entry name" value="EF-hand"/>
    <property type="match status" value="1"/>
</dbReference>
<evidence type="ECO:0000256" key="2">
    <source>
        <dbReference type="SAM" id="Phobius"/>
    </source>
</evidence>
<dbReference type="Pfam" id="PF13202">
    <property type="entry name" value="EF-hand_5"/>
    <property type="match status" value="2"/>
</dbReference>
<dbReference type="InterPro" id="IPR018247">
    <property type="entry name" value="EF_Hand_1_Ca_BS"/>
</dbReference>
<feature type="transmembrane region" description="Helical" evidence="2">
    <location>
        <begin position="6"/>
        <end position="28"/>
    </location>
</feature>
<feature type="region of interest" description="Disordered" evidence="1">
    <location>
        <begin position="31"/>
        <end position="61"/>
    </location>
</feature>
<dbReference type="RefSeq" id="WP_210663725.1">
    <property type="nucleotide sequence ID" value="NZ_JAGKQQ010000002.1"/>
</dbReference>
<evidence type="ECO:0000256" key="1">
    <source>
        <dbReference type="SAM" id="MobiDB-lite"/>
    </source>
</evidence>
<keyword evidence="2" id="KW-0472">Membrane</keyword>
<evidence type="ECO:0000313" key="4">
    <source>
        <dbReference type="EMBL" id="MBP3960502.1"/>
    </source>
</evidence>
<dbReference type="Proteomes" id="UP000676565">
    <property type="component" value="Unassembled WGS sequence"/>
</dbReference>
<name>A0ABS5C3F3_9BACT</name>
<dbReference type="PROSITE" id="PS50222">
    <property type="entry name" value="EF_HAND_2"/>
    <property type="match status" value="1"/>
</dbReference>
<sequence>MGELRPANVIAFGLLGLFVAALVVTGIVKARRGGEHANREEERRPRSMAAEGDPALTDWFRNMDRNTDGKLTRAEFIGTNEQFKRIDTDGNGEISPAEARAADDWFRHLVPN</sequence>
<evidence type="ECO:0000313" key="5">
    <source>
        <dbReference type="Proteomes" id="UP000676565"/>
    </source>
</evidence>
<feature type="compositionally biased region" description="Basic and acidic residues" evidence="1">
    <location>
        <begin position="32"/>
        <end position="45"/>
    </location>
</feature>
<keyword evidence="2" id="KW-0812">Transmembrane</keyword>
<organism evidence="4 5">
    <name type="scientific">Gemmata palustris</name>
    <dbReference type="NCBI Taxonomy" id="2822762"/>
    <lineage>
        <taxon>Bacteria</taxon>
        <taxon>Pseudomonadati</taxon>
        <taxon>Planctomycetota</taxon>
        <taxon>Planctomycetia</taxon>
        <taxon>Gemmatales</taxon>
        <taxon>Gemmataceae</taxon>
        <taxon>Gemmata</taxon>
    </lineage>
</organism>
<evidence type="ECO:0000259" key="3">
    <source>
        <dbReference type="PROSITE" id="PS50222"/>
    </source>
</evidence>
<dbReference type="PROSITE" id="PS00018">
    <property type="entry name" value="EF_HAND_1"/>
    <property type="match status" value="1"/>
</dbReference>
<keyword evidence="2" id="KW-1133">Transmembrane helix</keyword>
<proteinExistence type="predicted"/>
<feature type="domain" description="EF-hand" evidence="3">
    <location>
        <begin position="51"/>
        <end position="86"/>
    </location>
</feature>
<keyword evidence="5" id="KW-1185">Reference proteome</keyword>
<reference evidence="4 5" key="1">
    <citation type="submission" date="2021-04" db="EMBL/GenBank/DDBJ databases">
        <authorList>
            <person name="Ivanova A."/>
        </authorList>
    </citation>
    <scope>NUCLEOTIDE SEQUENCE [LARGE SCALE GENOMIC DNA]</scope>
    <source>
        <strain evidence="4 5">G18</strain>
    </source>
</reference>
<dbReference type="InterPro" id="IPR002048">
    <property type="entry name" value="EF_hand_dom"/>
</dbReference>
<gene>
    <name evidence="4" type="ORF">J8F10_35200</name>
</gene>
<protein>
    <recommendedName>
        <fullName evidence="3">EF-hand domain-containing protein</fullName>
    </recommendedName>
</protein>
<dbReference type="InterPro" id="IPR011992">
    <property type="entry name" value="EF-hand-dom_pair"/>
</dbReference>
<dbReference type="EMBL" id="JAGKQQ010000002">
    <property type="protein sequence ID" value="MBP3960502.1"/>
    <property type="molecule type" value="Genomic_DNA"/>
</dbReference>
<comment type="caution">
    <text evidence="4">The sequence shown here is derived from an EMBL/GenBank/DDBJ whole genome shotgun (WGS) entry which is preliminary data.</text>
</comment>